<evidence type="ECO:0000256" key="2">
    <source>
        <dbReference type="ARBA" id="ARBA00022475"/>
    </source>
</evidence>
<evidence type="ECO:0000256" key="6">
    <source>
        <dbReference type="ARBA" id="ARBA00022989"/>
    </source>
</evidence>
<gene>
    <name evidence="10" type="ORF">LCGC14_1627330</name>
</gene>
<keyword evidence="3" id="KW-0488">Methylation</keyword>
<keyword evidence="4" id="KW-0997">Cell inner membrane</keyword>
<evidence type="ECO:0000313" key="10">
    <source>
        <dbReference type="EMBL" id="KKM22245.1"/>
    </source>
</evidence>
<evidence type="ECO:0000256" key="5">
    <source>
        <dbReference type="ARBA" id="ARBA00022692"/>
    </source>
</evidence>
<evidence type="ECO:0000256" key="8">
    <source>
        <dbReference type="SAM" id="Phobius"/>
    </source>
</evidence>
<proteinExistence type="predicted"/>
<dbReference type="GO" id="GO:0005886">
    <property type="term" value="C:plasma membrane"/>
    <property type="evidence" value="ECO:0007669"/>
    <property type="project" value="UniProtKB-SubCell"/>
</dbReference>
<dbReference type="Gene3D" id="3.55.40.10">
    <property type="entry name" value="minor pseudopilin epsh domain"/>
    <property type="match status" value="1"/>
</dbReference>
<organism evidence="10">
    <name type="scientific">marine sediment metagenome</name>
    <dbReference type="NCBI Taxonomy" id="412755"/>
    <lineage>
        <taxon>unclassified sequences</taxon>
        <taxon>metagenomes</taxon>
        <taxon>ecological metagenomes</taxon>
    </lineage>
</organism>
<dbReference type="InterPro" id="IPR022346">
    <property type="entry name" value="T2SS_GspH"/>
</dbReference>
<reference evidence="10" key="1">
    <citation type="journal article" date="2015" name="Nature">
        <title>Complex archaea that bridge the gap between prokaryotes and eukaryotes.</title>
        <authorList>
            <person name="Spang A."/>
            <person name="Saw J.H."/>
            <person name="Jorgensen S.L."/>
            <person name="Zaremba-Niedzwiedzka K."/>
            <person name="Martijn J."/>
            <person name="Lind A.E."/>
            <person name="van Eijk R."/>
            <person name="Schleper C."/>
            <person name="Guy L."/>
            <person name="Ettema T.J."/>
        </authorList>
    </citation>
    <scope>NUCLEOTIDE SEQUENCE</scope>
</reference>
<dbReference type="PROSITE" id="PS00409">
    <property type="entry name" value="PROKAR_NTER_METHYL"/>
    <property type="match status" value="1"/>
</dbReference>
<keyword evidence="6 8" id="KW-1133">Transmembrane helix</keyword>
<dbReference type="NCBIfam" id="TIGR02532">
    <property type="entry name" value="IV_pilin_GFxxxE"/>
    <property type="match status" value="1"/>
</dbReference>
<dbReference type="SUPFAM" id="SSF54523">
    <property type="entry name" value="Pili subunits"/>
    <property type="match status" value="1"/>
</dbReference>
<keyword evidence="7 8" id="KW-0472">Membrane</keyword>
<dbReference type="Pfam" id="PF12019">
    <property type="entry name" value="GspH"/>
    <property type="match status" value="1"/>
</dbReference>
<evidence type="ECO:0000256" key="4">
    <source>
        <dbReference type="ARBA" id="ARBA00022519"/>
    </source>
</evidence>
<protein>
    <recommendedName>
        <fullName evidence="9">General secretion pathway GspH domain-containing protein</fullName>
    </recommendedName>
</protein>
<dbReference type="GO" id="GO:0015628">
    <property type="term" value="P:protein secretion by the type II secretion system"/>
    <property type="evidence" value="ECO:0007669"/>
    <property type="project" value="InterPro"/>
</dbReference>
<evidence type="ECO:0000256" key="1">
    <source>
        <dbReference type="ARBA" id="ARBA00004377"/>
    </source>
</evidence>
<feature type="domain" description="General secretion pathway GspH" evidence="9">
    <location>
        <begin position="45"/>
        <end position="168"/>
    </location>
</feature>
<evidence type="ECO:0000259" key="9">
    <source>
        <dbReference type="Pfam" id="PF12019"/>
    </source>
</evidence>
<comment type="subcellular location">
    <subcellularLocation>
        <location evidence="1">Cell inner membrane</location>
        <topology evidence="1">Single-pass membrane protein</topology>
    </subcellularLocation>
</comment>
<dbReference type="Pfam" id="PF07963">
    <property type="entry name" value="N_methyl"/>
    <property type="match status" value="1"/>
</dbReference>
<dbReference type="GO" id="GO:0015627">
    <property type="term" value="C:type II protein secretion system complex"/>
    <property type="evidence" value="ECO:0007669"/>
    <property type="project" value="InterPro"/>
</dbReference>
<dbReference type="AlphaFoldDB" id="A0A0F9L3E1"/>
<dbReference type="InterPro" id="IPR045584">
    <property type="entry name" value="Pilin-like"/>
</dbReference>
<accession>A0A0F9L3E1</accession>
<sequence length="180" mass="19301">MKKDSSNQGFTLVELMVTLAVVAVVISIAAPSFSQMIRDHRLITTANDFMGTLQLARSESIRRGVQVTLLPVDANNWSSGWDVFTDWNRSELRNQAAGNTCAQNQSCFLVQQAALTNGVTIGTGGTLNNGIRFFPSGEMASVNNALVNDTVTFCITGSIARLVTLNSRGSSRVEIGNACP</sequence>
<keyword evidence="2" id="KW-1003">Cell membrane</keyword>
<feature type="transmembrane region" description="Helical" evidence="8">
    <location>
        <begin position="12"/>
        <end position="33"/>
    </location>
</feature>
<evidence type="ECO:0000256" key="7">
    <source>
        <dbReference type="ARBA" id="ARBA00023136"/>
    </source>
</evidence>
<name>A0A0F9L3E1_9ZZZZ</name>
<dbReference type="InterPro" id="IPR012902">
    <property type="entry name" value="N_methyl_site"/>
</dbReference>
<comment type="caution">
    <text evidence="10">The sequence shown here is derived from an EMBL/GenBank/DDBJ whole genome shotgun (WGS) entry which is preliminary data.</text>
</comment>
<keyword evidence="5 8" id="KW-0812">Transmembrane</keyword>
<evidence type="ECO:0000256" key="3">
    <source>
        <dbReference type="ARBA" id="ARBA00022481"/>
    </source>
</evidence>
<dbReference type="EMBL" id="LAZR01013376">
    <property type="protein sequence ID" value="KKM22245.1"/>
    <property type="molecule type" value="Genomic_DNA"/>
</dbReference>